<sequence>MRVGVGDCDCVCLCFSFFCDRLGLELLPLLDQLPPRYTACRRLCPLVYLWFSVSGAGCFGVGWLTPGGCLPGPGPLGSVGPLLGEWCVPGSWASGSMAGSARAWTAAGGACGLIAAATWGFCTV</sequence>
<organism evidence="1 2">
    <name type="scientific">Ameca splendens</name>
    <dbReference type="NCBI Taxonomy" id="208324"/>
    <lineage>
        <taxon>Eukaryota</taxon>
        <taxon>Metazoa</taxon>
        <taxon>Chordata</taxon>
        <taxon>Craniata</taxon>
        <taxon>Vertebrata</taxon>
        <taxon>Euteleostomi</taxon>
        <taxon>Actinopterygii</taxon>
        <taxon>Neopterygii</taxon>
        <taxon>Teleostei</taxon>
        <taxon>Neoteleostei</taxon>
        <taxon>Acanthomorphata</taxon>
        <taxon>Ovalentaria</taxon>
        <taxon>Atherinomorphae</taxon>
        <taxon>Cyprinodontiformes</taxon>
        <taxon>Goodeidae</taxon>
        <taxon>Ameca</taxon>
    </lineage>
</organism>
<dbReference type="EMBL" id="JAHRIP010035585">
    <property type="protein sequence ID" value="MEQ2293946.1"/>
    <property type="molecule type" value="Genomic_DNA"/>
</dbReference>
<gene>
    <name evidence="1" type="ORF">AMECASPLE_038748</name>
</gene>
<protein>
    <submittedName>
        <fullName evidence="1">Uncharacterized protein</fullName>
    </submittedName>
</protein>
<name>A0ABV0YJQ2_9TELE</name>
<keyword evidence="2" id="KW-1185">Reference proteome</keyword>
<accession>A0ABV0YJQ2</accession>
<evidence type="ECO:0000313" key="1">
    <source>
        <dbReference type="EMBL" id="MEQ2293946.1"/>
    </source>
</evidence>
<reference evidence="1 2" key="1">
    <citation type="submission" date="2021-06" db="EMBL/GenBank/DDBJ databases">
        <authorList>
            <person name="Palmer J.M."/>
        </authorList>
    </citation>
    <scope>NUCLEOTIDE SEQUENCE [LARGE SCALE GENOMIC DNA]</scope>
    <source>
        <strain evidence="1 2">AS_MEX2019</strain>
        <tissue evidence="1">Muscle</tissue>
    </source>
</reference>
<feature type="non-terminal residue" evidence="1">
    <location>
        <position position="124"/>
    </location>
</feature>
<proteinExistence type="predicted"/>
<comment type="caution">
    <text evidence="1">The sequence shown here is derived from an EMBL/GenBank/DDBJ whole genome shotgun (WGS) entry which is preliminary data.</text>
</comment>
<dbReference type="Proteomes" id="UP001469553">
    <property type="component" value="Unassembled WGS sequence"/>
</dbReference>
<evidence type="ECO:0000313" key="2">
    <source>
        <dbReference type="Proteomes" id="UP001469553"/>
    </source>
</evidence>